<dbReference type="KEGG" id="ota:OT_ostta01g06600"/>
<reference evidence="2" key="1">
    <citation type="journal article" date="2006" name="Proc. Natl. Acad. Sci. U.S.A.">
        <title>Genome analysis of the smallest free-living eukaryote Ostreococcus tauri unveils many unique features.</title>
        <authorList>
            <person name="Derelle E."/>
            <person name="Ferraz C."/>
            <person name="Rombauts S."/>
            <person name="Rouze P."/>
            <person name="Worden A.Z."/>
            <person name="Robbens S."/>
            <person name="Partensky F."/>
            <person name="Degroeve S."/>
            <person name="Echeynie S."/>
            <person name="Cooke R."/>
            <person name="Saeys Y."/>
            <person name="Wuyts J."/>
            <person name="Jabbari K."/>
            <person name="Bowler C."/>
            <person name="Panaud O."/>
            <person name="Piegu B."/>
            <person name="Ball S.G."/>
            <person name="Ral J.-P."/>
            <person name="Bouget F.-Y."/>
            <person name="Piganeau G."/>
            <person name="De Baets B."/>
            <person name="Picard A."/>
            <person name="Delseny M."/>
            <person name="Demaille J."/>
            <person name="Van de Peer Y."/>
            <person name="Moreau H."/>
        </authorList>
    </citation>
    <scope>NUCLEOTIDE SEQUENCE [LARGE SCALE GENOMIC DNA]</scope>
    <source>
        <strain evidence="2">OTTH 0595 / CCAP 157/2 / RCC745</strain>
    </source>
</reference>
<gene>
    <name evidence="1" type="ORF">OT_ostta01g06600</name>
</gene>
<comment type="caution">
    <text evidence="1">The sequence shown here is derived from an EMBL/GenBank/DDBJ whole genome shotgun (WGS) entry which is preliminary data.</text>
</comment>
<evidence type="ECO:0000313" key="1">
    <source>
        <dbReference type="EMBL" id="CEF96933.1"/>
    </source>
</evidence>
<proteinExistence type="predicted"/>
<dbReference type="AlphaFoldDB" id="A0A090N2W2"/>
<dbReference type="RefSeq" id="XP_003074713.2">
    <property type="nucleotide sequence ID" value="XM_003074665.2"/>
</dbReference>
<dbReference type="Proteomes" id="UP000009170">
    <property type="component" value="Unassembled WGS sequence"/>
</dbReference>
<organism evidence="1 2">
    <name type="scientific">Ostreococcus tauri</name>
    <name type="common">Marine green alga</name>
    <dbReference type="NCBI Taxonomy" id="70448"/>
    <lineage>
        <taxon>Eukaryota</taxon>
        <taxon>Viridiplantae</taxon>
        <taxon>Chlorophyta</taxon>
        <taxon>Mamiellophyceae</taxon>
        <taxon>Mamiellales</taxon>
        <taxon>Bathycoccaceae</taxon>
        <taxon>Ostreococcus</taxon>
    </lineage>
</organism>
<dbReference type="InParanoid" id="A0A090N2W2"/>
<dbReference type="EMBL" id="CAID01000001">
    <property type="protein sequence ID" value="CEF96933.1"/>
    <property type="molecule type" value="Genomic_DNA"/>
</dbReference>
<sequence length="325" mass="35132">MTKFDACAKGVDRRGIAIVDDVLASTATERVPADGFVVTRGGKLTTTDDDEGERDDAERVRRATKATTSAVFFDIESDGRATAVVIAYGRRERDATANAARALDWFEDARALEERPISGKSYEGGAVRVIEGGKVLSIDAPIAFEPTKKKKLTTRVGGAARRDAWLDQGAVRVFLGDRSAESEYAIPERAVYLGVVSERSFSAVIEEISRSMDLFVSSSSSSSSSARVKLSGALLDECGCTEECVLLDLNRNRILAARATLEVRNESAESTKRRLDDEHQATGARVREAVLRGTASKRAKALTTNAKWDSLIADDASDLSSEEDV</sequence>
<evidence type="ECO:0000313" key="2">
    <source>
        <dbReference type="Proteomes" id="UP000009170"/>
    </source>
</evidence>
<name>A0A090N2W2_OSTTA</name>
<keyword evidence="2" id="KW-1185">Reference proteome</keyword>
<reference evidence="1 2" key="2">
    <citation type="journal article" date="2014" name="BMC Genomics">
        <title>An improved genome of the model marine alga Ostreococcus tauri unfolds by assessing Illumina de novo assemblies.</title>
        <authorList>
            <person name="Blanc-Mathieu R."/>
            <person name="Verhelst B."/>
            <person name="Derelle E."/>
            <person name="Rombauts S."/>
            <person name="Bouget F.Y."/>
            <person name="Carre I."/>
            <person name="Chateau A."/>
            <person name="Eyre-Walker A."/>
            <person name="Grimsley N."/>
            <person name="Moreau H."/>
            <person name="Piegu B."/>
            <person name="Rivals E."/>
            <person name="Schackwitz W."/>
            <person name="Van de Peer Y."/>
            <person name="Piganeau G."/>
        </authorList>
    </citation>
    <scope>NUCLEOTIDE SEQUENCE [LARGE SCALE GENOMIC DNA]</scope>
    <source>
        <strain evidence="2">OTTH 0595 / CCAP 157/2 / RCC745</strain>
    </source>
</reference>
<dbReference type="OrthoDB" id="10527245at2759"/>
<protein>
    <submittedName>
        <fullName evidence="1">Unnamed product</fullName>
    </submittedName>
</protein>
<accession>A0A090N2W2</accession>
<dbReference type="GeneID" id="9836358"/>